<reference evidence="2" key="2">
    <citation type="submission" date="2021-04" db="EMBL/GenBank/DDBJ databases">
        <authorList>
            <person name="Gilroy R."/>
        </authorList>
    </citation>
    <scope>NUCLEOTIDE SEQUENCE</scope>
    <source>
        <strain evidence="2">3436</strain>
    </source>
</reference>
<dbReference type="EMBL" id="DXBO01000072">
    <property type="protein sequence ID" value="HIZ48046.1"/>
    <property type="molecule type" value="Genomic_DNA"/>
</dbReference>
<feature type="transmembrane region" description="Helical" evidence="1">
    <location>
        <begin position="39"/>
        <end position="60"/>
    </location>
</feature>
<reference evidence="2" key="1">
    <citation type="journal article" date="2021" name="PeerJ">
        <title>Extensive microbial diversity within the chicken gut microbiome revealed by metagenomics and culture.</title>
        <authorList>
            <person name="Gilroy R."/>
            <person name="Ravi A."/>
            <person name="Getino M."/>
            <person name="Pursley I."/>
            <person name="Horton D.L."/>
            <person name="Alikhan N.F."/>
            <person name="Baker D."/>
            <person name="Gharbi K."/>
            <person name="Hall N."/>
            <person name="Watson M."/>
            <person name="Adriaenssens E.M."/>
            <person name="Foster-Nyarko E."/>
            <person name="Jarju S."/>
            <person name="Secka A."/>
            <person name="Antonio M."/>
            <person name="Oren A."/>
            <person name="Chaudhuri R.R."/>
            <person name="La Ragione R."/>
            <person name="Hildebrand F."/>
            <person name="Pallen M.J."/>
        </authorList>
    </citation>
    <scope>NUCLEOTIDE SEQUENCE</scope>
    <source>
        <strain evidence="2">3436</strain>
    </source>
</reference>
<feature type="transmembrane region" description="Helical" evidence="1">
    <location>
        <begin position="139"/>
        <end position="158"/>
    </location>
</feature>
<protein>
    <submittedName>
        <fullName evidence="2">Uncharacterized protein</fullName>
    </submittedName>
</protein>
<feature type="transmembrane region" description="Helical" evidence="1">
    <location>
        <begin position="72"/>
        <end position="94"/>
    </location>
</feature>
<comment type="caution">
    <text evidence="2">The sequence shown here is derived from an EMBL/GenBank/DDBJ whole genome shotgun (WGS) entry which is preliminary data.</text>
</comment>
<accession>A0A9D2F2S7</accession>
<organism evidence="2 3">
    <name type="scientific">Candidatus Gemmiger excrementavium</name>
    <dbReference type="NCBI Taxonomy" id="2838608"/>
    <lineage>
        <taxon>Bacteria</taxon>
        <taxon>Bacillati</taxon>
        <taxon>Bacillota</taxon>
        <taxon>Clostridia</taxon>
        <taxon>Eubacteriales</taxon>
        <taxon>Gemmiger</taxon>
    </lineage>
</organism>
<dbReference type="AlphaFoldDB" id="A0A9D2F2S7"/>
<keyword evidence="1" id="KW-0812">Transmembrane</keyword>
<dbReference type="Proteomes" id="UP000824031">
    <property type="component" value="Unassembled WGS sequence"/>
</dbReference>
<evidence type="ECO:0000313" key="3">
    <source>
        <dbReference type="Proteomes" id="UP000824031"/>
    </source>
</evidence>
<feature type="transmembrane region" description="Helical" evidence="1">
    <location>
        <begin position="164"/>
        <end position="185"/>
    </location>
</feature>
<proteinExistence type="predicted"/>
<evidence type="ECO:0000313" key="2">
    <source>
        <dbReference type="EMBL" id="HIZ48046.1"/>
    </source>
</evidence>
<name>A0A9D2F2S7_9FIRM</name>
<feature type="transmembrane region" description="Helical" evidence="1">
    <location>
        <begin position="12"/>
        <end position="33"/>
    </location>
</feature>
<keyword evidence="1" id="KW-0472">Membrane</keyword>
<keyword evidence="1" id="KW-1133">Transmembrane helix</keyword>
<sequence>MNECNKIADPTPLGNIVTGLVLFTLWPVLFGLADTTAMAAVMPWALAAAPLILLTSAQAFRTGNVIGAVANGALSGVTLVQNGVWGAVVVAYTAAGRTVPEPIAAVKGLVDGPAFLAAAFMLLCISLSFARLRNAPMAFFMGVICLGFACMGVSDLGLFNLRLPAAGCVMAFAAWMVYSGSAMLMHTALGRKVLPY</sequence>
<gene>
    <name evidence="2" type="ORF">H9810_04940</name>
</gene>
<evidence type="ECO:0000256" key="1">
    <source>
        <dbReference type="SAM" id="Phobius"/>
    </source>
</evidence>
<feature type="transmembrane region" description="Helical" evidence="1">
    <location>
        <begin position="114"/>
        <end position="132"/>
    </location>
</feature>